<dbReference type="PANTHER" id="PTHR43380">
    <property type="entry name" value="2-OXOISOVALERATE DEHYDROGENASE SUBUNIT ALPHA, MITOCHONDRIAL"/>
    <property type="match status" value="1"/>
</dbReference>
<protein>
    <recommendedName>
        <fullName evidence="2">2-oxoisovalerate dehydrogenase subunit alpha</fullName>
        <ecNumber evidence="2">1.2.4.4</ecNumber>
    </recommendedName>
    <alternativeName>
        <fullName evidence="2">Branched-chain alpha-keto acid dehydrogenase E1 component alpha chain</fullName>
    </alternativeName>
</protein>
<name>A0A4Y7T946_COPMI</name>
<evidence type="ECO:0000256" key="2">
    <source>
        <dbReference type="RuleBase" id="RU365014"/>
    </source>
</evidence>
<feature type="domain" description="Dehydrogenase E1 component" evidence="3">
    <location>
        <begin position="98"/>
        <end position="395"/>
    </location>
</feature>
<comment type="cofactor">
    <cofactor evidence="2">
        <name>thiamine diphosphate</name>
        <dbReference type="ChEBI" id="CHEBI:58937"/>
    </cofactor>
</comment>
<comment type="caution">
    <text evidence="4">The sequence shown here is derived from an EMBL/GenBank/DDBJ whole genome shotgun (WGS) entry which is preliminary data.</text>
</comment>
<dbReference type="SUPFAM" id="SSF52518">
    <property type="entry name" value="Thiamin diphosphate-binding fold (THDP-binding)"/>
    <property type="match status" value="1"/>
</dbReference>
<proteinExistence type="inferred from homology"/>
<keyword evidence="5" id="KW-1185">Reference proteome</keyword>
<dbReference type="GO" id="GO:0003863">
    <property type="term" value="F:branched-chain 2-oxo acid dehydrogenase activity"/>
    <property type="evidence" value="ECO:0007669"/>
    <property type="project" value="UniProtKB-EC"/>
</dbReference>
<dbReference type="Gene3D" id="3.40.50.970">
    <property type="match status" value="1"/>
</dbReference>
<keyword evidence="2" id="KW-0786">Thiamine pyrophosphate</keyword>
<accession>A0A4Y7T946</accession>
<dbReference type="FunFam" id="3.40.50.970:FF:000055">
    <property type="entry name" value="2-oxoisovalerate dehydrogenase subunit alpha"/>
    <property type="match status" value="1"/>
</dbReference>
<comment type="similarity">
    <text evidence="2">Belongs to the BCKDHA family.</text>
</comment>
<keyword evidence="1 2" id="KW-0560">Oxidoreductase</keyword>
<evidence type="ECO:0000256" key="1">
    <source>
        <dbReference type="ARBA" id="ARBA00023002"/>
    </source>
</evidence>
<evidence type="ECO:0000259" key="3">
    <source>
        <dbReference type="Pfam" id="PF00676"/>
    </source>
</evidence>
<dbReference type="InterPro" id="IPR029061">
    <property type="entry name" value="THDP-binding"/>
</dbReference>
<dbReference type="InterPro" id="IPR050771">
    <property type="entry name" value="Alpha-ketoacid_DH_E1_comp"/>
</dbReference>
<comment type="catalytic activity">
    <reaction evidence="2">
        <text>N(6)-[(R)-lipoyl]-L-lysyl-[protein] + 3-methyl-2-oxobutanoate + H(+) = N(6)-[(R)-S(8)-2-methylpropanoyldihydrolipoyl]-L-lysyl-[protein] + CO2</text>
        <dbReference type="Rhea" id="RHEA:13457"/>
        <dbReference type="Rhea" id="RHEA-COMP:10474"/>
        <dbReference type="Rhea" id="RHEA-COMP:10497"/>
        <dbReference type="ChEBI" id="CHEBI:11851"/>
        <dbReference type="ChEBI" id="CHEBI:15378"/>
        <dbReference type="ChEBI" id="CHEBI:16526"/>
        <dbReference type="ChEBI" id="CHEBI:83099"/>
        <dbReference type="ChEBI" id="CHEBI:83142"/>
        <dbReference type="EC" id="1.2.4.4"/>
    </reaction>
</comment>
<dbReference type="PANTHER" id="PTHR43380:SF1">
    <property type="entry name" value="2-OXOISOVALERATE DEHYDROGENASE SUBUNIT ALPHA, MITOCHONDRIAL"/>
    <property type="match status" value="1"/>
</dbReference>
<dbReference type="GO" id="GO:0009083">
    <property type="term" value="P:branched-chain amino acid catabolic process"/>
    <property type="evidence" value="ECO:0007669"/>
    <property type="project" value="TreeGrafter"/>
</dbReference>
<dbReference type="Proteomes" id="UP000298030">
    <property type="component" value="Unassembled WGS sequence"/>
</dbReference>
<sequence>MIRPATLHRLAYPRVSSNSLARCRAIPKRALSSTSPTYLNEHLPKSTSPIVSNPHFFNSVTPDGSGIPTYRVLDGSGKVLEGAEVPEVSEEMAVKMYENMLLLPTLDNVLYNVQRQGKISFYMTSHGEEATIIGSAAALDNQDEVLGQYREMGVLLWRGFTLDNVMAQCFGTEEDISGKGRQMPVHFGSPAHHFHTISSPLATQIPQAAGVAYALKRDPERRGKNVAACYFGEGAASEGDFHAGLLLASTLPSPTVFIARNNGFAISTPSSEQFFGDGIAARGPGYGIHTIRVDGNDILAVLDATRKARELSLRDGRATLIECMSYRVGHHSTSDDSFAYRPRSEVEDRKRIDNPTLRFRLWLEGRGWWSEEKEKECKERLKRDVMKSFKRAEGVKRCEVGELFGDVYAGEEPWMQREQRAELASLLRKYGKVWGPWKKELGKFRNEGEDLMGKA</sequence>
<evidence type="ECO:0000313" key="4">
    <source>
        <dbReference type="EMBL" id="TEB30696.1"/>
    </source>
</evidence>
<gene>
    <name evidence="4" type="ORF">FA13DRAFT_1733556</name>
</gene>
<evidence type="ECO:0000313" key="5">
    <source>
        <dbReference type="Proteomes" id="UP000298030"/>
    </source>
</evidence>
<reference evidence="4 5" key="1">
    <citation type="journal article" date="2019" name="Nat. Ecol. Evol.">
        <title>Megaphylogeny resolves global patterns of mushroom evolution.</title>
        <authorList>
            <person name="Varga T."/>
            <person name="Krizsan K."/>
            <person name="Foldi C."/>
            <person name="Dima B."/>
            <person name="Sanchez-Garcia M."/>
            <person name="Sanchez-Ramirez S."/>
            <person name="Szollosi G.J."/>
            <person name="Szarkandi J.G."/>
            <person name="Papp V."/>
            <person name="Albert L."/>
            <person name="Andreopoulos W."/>
            <person name="Angelini C."/>
            <person name="Antonin V."/>
            <person name="Barry K.W."/>
            <person name="Bougher N.L."/>
            <person name="Buchanan P."/>
            <person name="Buyck B."/>
            <person name="Bense V."/>
            <person name="Catcheside P."/>
            <person name="Chovatia M."/>
            <person name="Cooper J."/>
            <person name="Damon W."/>
            <person name="Desjardin D."/>
            <person name="Finy P."/>
            <person name="Geml J."/>
            <person name="Haridas S."/>
            <person name="Hughes K."/>
            <person name="Justo A."/>
            <person name="Karasinski D."/>
            <person name="Kautmanova I."/>
            <person name="Kiss B."/>
            <person name="Kocsube S."/>
            <person name="Kotiranta H."/>
            <person name="LaButti K.M."/>
            <person name="Lechner B.E."/>
            <person name="Liimatainen K."/>
            <person name="Lipzen A."/>
            <person name="Lukacs Z."/>
            <person name="Mihaltcheva S."/>
            <person name="Morgado L.N."/>
            <person name="Niskanen T."/>
            <person name="Noordeloos M.E."/>
            <person name="Ohm R.A."/>
            <person name="Ortiz-Santana B."/>
            <person name="Ovrebo C."/>
            <person name="Racz N."/>
            <person name="Riley R."/>
            <person name="Savchenko A."/>
            <person name="Shiryaev A."/>
            <person name="Soop K."/>
            <person name="Spirin V."/>
            <person name="Szebenyi C."/>
            <person name="Tomsovsky M."/>
            <person name="Tulloss R.E."/>
            <person name="Uehling J."/>
            <person name="Grigoriev I.V."/>
            <person name="Vagvolgyi C."/>
            <person name="Papp T."/>
            <person name="Martin F.M."/>
            <person name="Miettinen O."/>
            <person name="Hibbett D.S."/>
            <person name="Nagy L.G."/>
        </authorList>
    </citation>
    <scope>NUCLEOTIDE SEQUENCE [LARGE SCALE GENOMIC DNA]</scope>
    <source>
        <strain evidence="4 5">FP101781</strain>
    </source>
</reference>
<dbReference type="STRING" id="71717.A0A4Y7T946"/>
<dbReference type="EC" id="1.2.4.4" evidence="2"/>
<dbReference type="EMBL" id="QPFP01000022">
    <property type="protein sequence ID" value="TEB30696.1"/>
    <property type="molecule type" value="Genomic_DNA"/>
</dbReference>
<dbReference type="InterPro" id="IPR001017">
    <property type="entry name" value="DH_E1"/>
</dbReference>
<dbReference type="AlphaFoldDB" id="A0A4Y7T946"/>
<dbReference type="OrthoDB" id="3845at2759"/>
<dbReference type="Pfam" id="PF00676">
    <property type="entry name" value="E1_dh"/>
    <property type="match status" value="1"/>
</dbReference>
<dbReference type="CDD" id="cd02000">
    <property type="entry name" value="TPP_E1_PDC_ADC_BCADC"/>
    <property type="match status" value="1"/>
</dbReference>
<organism evidence="4 5">
    <name type="scientific">Coprinellus micaceus</name>
    <name type="common">Glistening ink-cap mushroom</name>
    <name type="synonym">Coprinus micaceus</name>
    <dbReference type="NCBI Taxonomy" id="71717"/>
    <lineage>
        <taxon>Eukaryota</taxon>
        <taxon>Fungi</taxon>
        <taxon>Dikarya</taxon>
        <taxon>Basidiomycota</taxon>
        <taxon>Agaricomycotina</taxon>
        <taxon>Agaricomycetes</taxon>
        <taxon>Agaricomycetidae</taxon>
        <taxon>Agaricales</taxon>
        <taxon>Agaricineae</taxon>
        <taxon>Psathyrellaceae</taxon>
        <taxon>Coprinellus</taxon>
    </lineage>
</organism>
<comment type="function">
    <text evidence="2">The branched-chain alpha-keto dehydrogenase complex catalyzes the overall conversion of alpha-keto acids to acyl-CoA and CO(2). It contains multiple copies of three enzymatic components: branched-chain alpha-keto acid decarboxylase (E1), lipoamide acyltransferase (E2) and lipoamide dehydrogenase (E3).</text>
</comment>